<protein>
    <recommendedName>
        <fullName evidence="4">Fibronectin type-III domain-containing protein</fullName>
    </recommendedName>
</protein>
<dbReference type="Gene3D" id="2.60.40.10">
    <property type="entry name" value="Immunoglobulins"/>
    <property type="match status" value="1"/>
</dbReference>
<organism evidence="5 6">
    <name type="scientific">Microlunatus phosphovorus (strain ATCC 700054 / DSM 10555 / JCM 9379 / NBRC 101784 / NCIMB 13414 / VKM Ac-1990 / NM-1)</name>
    <dbReference type="NCBI Taxonomy" id="1032480"/>
    <lineage>
        <taxon>Bacteria</taxon>
        <taxon>Bacillati</taxon>
        <taxon>Actinomycetota</taxon>
        <taxon>Actinomycetes</taxon>
        <taxon>Propionibacteriales</taxon>
        <taxon>Propionibacteriaceae</taxon>
        <taxon>Microlunatus</taxon>
    </lineage>
</organism>
<dbReference type="CDD" id="cd00063">
    <property type="entry name" value="FN3"/>
    <property type="match status" value="1"/>
</dbReference>
<dbReference type="EMBL" id="AP012204">
    <property type="protein sequence ID" value="BAK33391.1"/>
    <property type="molecule type" value="Genomic_DNA"/>
</dbReference>
<dbReference type="SMART" id="SM00060">
    <property type="entry name" value="FN3"/>
    <property type="match status" value="1"/>
</dbReference>
<evidence type="ECO:0000259" key="4">
    <source>
        <dbReference type="PROSITE" id="PS50853"/>
    </source>
</evidence>
<dbReference type="eggNOG" id="COG3147">
    <property type="taxonomic scope" value="Bacteria"/>
</dbReference>
<evidence type="ECO:0000256" key="2">
    <source>
        <dbReference type="ARBA" id="ARBA00023326"/>
    </source>
</evidence>
<sequence length="555" mass="57619">MTGIYLSTAELIPALENWSAIARSGSRPCRNSIHSPYADRVTDPIVSIDLDHVAVEPGGQASVTVTVRNPGTIVEGYQIEVVGEGVSQWADVLPPEVSVYPQQEATAVIVFSPPGGTGAPGGTWPFGIRVRSTEDADASAVAEGDLEIGKVFGLQAKLLPVNSSGRWNGRHVIQITNWGNSPVTLKLSATDADQALGFMIRPDVVELPLGGTATARLWAKTKSPTLRGTATRIPFTVAGERQGAPPPQAPPTPYGGSLDRPTVDGAFNQKPILTKTSVMVAVLALLGIGGGVAWLLTHPLVEESTFAELGPPPAPAAVKVDALGPESLRVGWAAVPDVTAYTVVEVLADGSRTGSKDVTATDNALTFEGLKPATEVCYAVQAKRDKLLGPFSEKECGTTAALAASPSPTDGGSGSPSESASTGDPGSPSESGEPSQEPTSATSTGPGNVPVNPSKVPTGAATTANPDFKGKWFAADFWDPNVSIFDPADRLAKLQAVDKRAGIVSSDLYPQITLNLQATNWVLFIGPFDTRAEAEAACPTVKKVQPGCLSIQLDP</sequence>
<feature type="region of interest" description="Disordered" evidence="3">
    <location>
        <begin position="399"/>
        <end position="465"/>
    </location>
</feature>
<dbReference type="SUPFAM" id="SSF49265">
    <property type="entry name" value="Fibronectin type III"/>
    <property type="match status" value="1"/>
</dbReference>
<dbReference type="Proteomes" id="UP000007947">
    <property type="component" value="Chromosome"/>
</dbReference>
<feature type="compositionally biased region" description="Low complexity" evidence="3">
    <location>
        <begin position="399"/>
        <end position="440"/>
    </location>
</feature>
<dbReference type="InterPro" id="IPR003961">
    <property type="entry name" value="FN3_dom"/>
</dbReference>
<dbReference type="AlphaFoldDB" id="F5XJ65"/>
<dbReference type="HOGENOM" id="CLU_541582_0_0_11"/>
<evidence type="ECO:0000256" key="3">
    <source>
        <dbReference type="SAM" id="MobiDB-lite"/>
    </source>
</evidence>
<dbReference type="GO" id="GO:0000272">
    <property type="term" value="P:polysaccharide catabolic process"/>
    <property type="evidence" value="ECO:0007669"/>
    <property type="project" value="UniProtKB-KW"/>
</dbReference>
<dbReference type="STRING" id="1032480.MLP_03770"/>
<feature type="domain" description="Fibronectin type-III" evidence="4">
    <location>
        <begin position="314"/>
        <end position="402"/>
    </location>
</feature>
<keyword evidence="1" id="KW-0378">Hydrolase</keyword>
<dbReference type="KEGG" id="mph:MLP_03770"/>
<dbReference type="InterPro" id="IPR036116">
    <property type="entry name" value="FN3_sf"/>
</dbReference>
<evidence type="ECO:0000313" key="5">
    <source>
        <dbReference type="EMBL" id="BAK33391.1"/>
    </source>
</evidence>
<keyword evidence="2" id="KW-0119">Carbohydrate metabolism</keyword>
<dbReference type="GO" id="GO:0016798">
    <property type="term" value="F:hydrolase activity, acting on glycosyl bonds"/>
    <property type="evidence" value="ECO:0007669"/>
    <property type="project" value="UniProtKB-KW"/>
</dbReference>
<evidence type="ECO:0000256" key="1">
    <source>
        <dbReference type="ARBA" id="ARBA00023295"/>
    </source>
</evidence>
<proteinExistence type="predicted"/>
<feature type="region of interest" description="Disordered" evidence="3">
    <location>
        <begin position="237"/>
        <end position="261"/>
    </location>
</feature>
<gene>
    <name evidence="5" type="ordered locus">MLP_03770</name>
</gene>
<keyword evidence="2" id="KW-0624">Polysaccharide degradation</keyword>
<keyword evidence="6" id="KW-1185">Reference proteome</keyword>
<accession>F5XJ65</accession>
<dbReference type="OrthoDB" id="3444343at2"/>
<dbReference type="InterPro" id="IPR013783">
    <property type="entry name" value="Ig-like_fold"/>
</dbReference>
<reference evidence="5 6" key="1">
    <citation type="submission" date="2011-05" db="EMBL/GenBank/DDBJ databases">
        <title>Whole genome sequence of Microlunatus phosphovorus NM-1.</title>
        <authorList>
            <person name="Hosoyama A."/>
            <person name="Sasaki K."/>
            <person name="Harada T."/>
            <person name="Igarashi R."/>
            <person name="Kawakoshi A."/>
            <person name="Sasagawa M."/>
            <person name="Fukada J."/>
            <person name="Nakamura S."/>
            <person name="Katano Y."/>
            <person name="Hanada S."/>
            <person name="Kamagata Y."/>
            <person name="Nakamura N."/>
            <person name="Yamazaki S."/>
            <person name="Fujita N."/>
        </authorList>
    </citation>
    <scope>NUCLEOTIDE SEQUENCE [LARGE SCALE GENOMIC DNA]</scope>
    <source>
        <strain evidence="6">ATCC 700054 / DSM 10555 / JCM 9379 / NBRC 101784 / NCIMB 13414 / VKM Ac-1990 / NM-1</strain>
    </source>
</reference>
<keyword evidence="1" id="KW-0326">Glycosidase</keyword>
<feature type="compositionally biased region" description="Pro residues" evidence="3">
    <location>
        <begin position="244"/>
        <end position="253"/>
    </location>
</feature>
<evidence type="ECO:0000313" key="6">
    <source>
        <dbReference type="Proteomes" id="UP000007947"/>
    </source>
</evidence>
<dbReference type="PROSITE" id="PS50853">
    <property type="entry name" value="FN3"/>
    <property type="match status" value="1"/>
</dbReference>
<name>F5XJ65_MICPN</name>